<dbReference type="PATRIC" id="fig|391937.3.peg.2477"/>
<dbReference type="GO" id="GO:0003677">
    <property type="term" value="F:DNA binding"/>
    <property type="evidence" value="ECO:0007669"/>
    <property type="project" value="InterPro"/>
</dbReference>
<dbReference type="Pfam" id="PF00561">
    <property type="entry name" value="Abhydrolase_1"/>
    <property type="match status" value="1"/>
</dbReference>
<dbReference type="AlphaFoldDB" id="K2LLM1"/>
<reference evidence="2 3" key="1">
    <citation type="journal article" date="2012" name="J. Bacteriol.">
        <title>Genome Sequence of Nitratireductor pacificus Type Strain pht-3B.</title>
        <authorList>
            <person name="Lai Q."/>
            <person name="Li G."/>
            <person name="Shao Z."/>
        </authorList>
    </citation>
    <scope>NUCLEOTIDE SEQUENCE [LARGE SCALE GENOMIC DNA]</scope>
    <source>
        <strain evidence="3">pht-3B</strain>
    </source>
</reference>
<accession>K2LLM1</accession>
<proteinExistence type="predicted"/>
<dbReference type="eggNOG" id="COG2267">
    <property type="taxonomic scope" value="Bacteria"/>
</dbReference>
<dbReference type="PANTHER" id="PTHR43689">
    <property type="entry name" value="HYDROLASE"/>
    <property type="match status" value="1"/>
</dbReference>
<dbReference type="InterPro" id="IPR029058">
    <property type="entry name" value="AB_hydrolase_fold"/>
</dbReference>
<dbReference type="Gene3D" id="3.40.50.1820">
    <property type="entry name" value="alpha/beta hydrolase"/>
    <property type="match status" value="1"/>
</dbReference>
<dbReference type="PANTHER" id="PTHR43689:SF8">
    <property type="entry name" value="ALPHA_BETA-HYDROLASES SUPERFAMILY PROTEIN"/>
    <property type="match status" value="1"/>
</dbReference>
<dbReference type="OrthoDB" id="9804723at2"/>
<protein>
    <recommendedName>
        <fullName evidence="1">AB hydrolase-1 domain-containing protein</fullName>
    </recommendedName>
</protein>
<dbReference type="Proteomes" id="UP000006786">
    <property type="component" value="Unassembled WGS sequence"/>
</dbReference>
<dbReference type="SUPFAM" id="SSF53474">
    <property type="entry name" value="alpha/beta-Hydrolases"/>
    <property type="match status" value="1"/>
</dbReference>
<dbReference type="EMBL" id="AMRM01000012">
    <property type="protein sequence ID" value="EKF18629.1"/>
    <property type="molecule type" value="Genomic_DNA"/>
</dbReference>
<organism evidence="2 3">
    <name type="scientific">Nitratireductor pacificus pht-3B</name>
    <dbReference type="NCBI Taxonomy" id="391937"/>
    <lineage>
        <taxon>Bacteria</taxon>
        <taxon>Pseudomonadati</taxon>
        <taxon>Pseudomonadota</taxon>
        <taxon>Alphaproteobacteria</taxon>
        <taxon>Hyphomicrobiales</taxon>
        <taxon>Phyllobacteriaceae</taxon>
        <taxon>Nitratireductor</taxon>
    </lineage>
</organism>
<dbReference type="STRING" id="391937.NA2_12054"/>
<dbReference type="GO" id="GO:0006355">
    <property type="term" value="P:regulation of DNA-templated transcription"/>
    <property type="evidence" value="ECO:0007669"/>
    <property type="project" value="InterPro"/>
</dbReference>
<evidence type="ECO:0000313" key="2">
    <source>
        <dbReference type="EMBL" id="EKF18629.1"/>
    </source>
</evidence>
<name>K2LLM1_9HYPH</name>
<feature type="domain" description="AB hydrolase-1" evidence="1">
    <location>
        <begin position="258"/>
        <end position="513"/>
    </location>
</feature>
<dbReference type="InterPro" id="IPR000073">
    <property type="entry name" value="AB_hydrolase_1"/>
</dbReference>
<dbReference type="RefSeq" id="WP_008597185.1">
    <property type="nucleotide sequence ID" value="NZ_AMRM01000012.1"/>
</dbReference>
<comment type="caution">
    <text evidence="2">The sequence shown here is derived from an EMBL/GenBank/DDBJ whole genome shotgun (WGS) entry which is preliminary data.</text>
</comment>
<evidence type="ECO:0000259" key="1">
    <source>
        <dbReference type="Pfam" id="PF00561"/>
    </source>
</evidence>
<dbReference type="SUPFAM" id="SSF46894">
    <property type="entry name" value="C-terminal effector domain of the bipartite response regulators"/>
    <property type="match status" value="1"/>
</dbReference>
<evidence type="ECO:0000313" key="3">
    <source>
        <dbReference type="Proteomes" id="UP000006786"/>
    </source>
</evidence>
<keyword evidence="3" id="KW-1185">Reference proteome</keyword>
<gene>
    <name evidence="2" type="ORF">NA2_12054</name>
</gene>
<dbReference type="InterPro" id="IPR016032">
    <property type="entry name" value="Sig_transdc_resp-reg_C-effctor"/>
</dbReference>
<sequence length="525" mass="57577">MDDNLSQELDAAFSLLPGDLAQQAKARLLEARNNAAQFSLPLKWTEHDLAGNFLRGGITDMIGKSTRMVANSQEDPDINELAREAKGTSALAGAFHMLSDGKRFAFYLPFTPSHFDREAERRTRGFMVSEAVFREVLELMRPGVGLTVAERRVVFQLVAGMALREAATTDGVSFETKRAHLKVASAKLHCSGQRDLVRVVVAQLVHLLSVSSSEALHGEPAETFAARHLSDDVTLTVKRLPNGRVIRVYECGPHDGRPLIMIHGMMFPISLVGISRYLDTAGVRLIVPIRSGFLESRPPGELAAEGGMISESLSDLAGYIAEEWNGSPVAILGQSLGAVLAIRFANRYPGLVSRLILQSINLTQGSGSNGGGAAAFYGSLKRLSRDGLTFKLVNWQYQKYYADHRTGREILARLFGNCDVDMAVLDGKATGKQAYGMFSDLYRNSVFGMSNDFDFVMNSWEAEARKSRKPISFVHGEDDPLTKPGELERFAAADENRSLIVIPGGGHFIAASHPREFWQAIERFA</sequence>